<evidence type="ECO:0000313" key="6">
    <source>
        <dbReference type="EMBL" id="TCN64501.1"/>
    </source>
</evidence>
<reference evidence="6 7" key="1">
    <citation type="submission" date="2019-03" db="EMBL/GenBank/DDBJ databases">
        <title>Genomic Encyclopedia of Archaeal and Bacterial Type Strains, Phase II (KMG-II): from individual species to whole genera.</title>
        <authorList>
            <person name="Goeker M."/>
        </authorList>
    </citation>
    <scope>NUCLEOTIDE SEQUENCE [LARGE SCALE GENOMIC DNA]</scope>
    <source>
        <strain evidence="6 7">RL-C</strain>
    </source>
</reference>
<dbReference type="SUPFAM" id="SSF53383">
    <property type="entry name" value="PLP-dependent transferases"/>
    <property type="match status" value="1"/>
</dbReference>
<dbReference type="InterPro" id="IPR020578">
    <property type="entry name" value="Aminotrans_V_PyrdxlP_BS"/>
</dbReference>
<gene>
    <name evidence="6" type="ORF">CLV25_11325</name>
</gene>
<keyword evidence="7" id="KW-1185">Reference proteome</keyword>
<evidence type="ECO:0000256" key="2">
    <source>
        <dbReference type="ARBA" id="ARBA00022898"/>
    </source>
</evidence>
<dbReference type="Pfam" id="PF00266">
    <property type="entry name" value="Aminotran_5"/>
    <property type="match status" value="1"/>
</dbReference>
<dbReference type="InterPro" id="IPR015422">
    <property type="entry name" value="PyrdxlP-dep_Trfase_small"/>
</dbReference>
<dbReference type="InterPro" id="IPR015424">
    <property type="entry name" value="PyrdxlP-dep_Trfase"/>
</dbReference>
<protein>
    <submittedName>
        <fullName evidence="6">Cysteine desulfurase family protein</fullName>
    </submittedName>
</protein>
<evidence type="ECO:0000259" key="5">
    <source>
        <dbReference type="Pfam" id="PF00266"/>
    </source>
</evidence>
<evidence type="ECO:0000256" key="4">
    <source>
        <dbReference type="RuleBase" id="RU004504"/>
    </source>
</evidence>
<evidence type="ECO:0000256" key="1">
    <source>
        <dbReference type="ARBA" id="ARBA00001933"/>
    </source>
</evidence>
<dbReference type="InterPro" id="IPR015421">
    <property type="entry name" value="PyrdxlP-dep_Trfase_major"/>
</dbReference>
<dbReference type="InterPro" id="IPR000192">
    <property type="entry name" value="Aminotrans_V_dom"/>
</dbReference>
<comment type="caution">
    <text evidence="6">The sequence shown here is derived from an EMBL/GenBank/DDBJ whole genome shotgun (WGS) entry which is preliminary data.</text>
</comment>
<comment type="similarity">
    <text evidence="3">Belongs to the class-V pyridoxal-phosphate-dependent aminotransferase family.</text>
</comment>
<comment type="cofactor">
    <cofactor evidence="1 4">
        <name>pyridoxal 5'-phosphate</name>
        <dbReference type="ChEBI" id="CHEBI:597326"/>
    </cofactor>
</comment>
<dbReference type="PANTHER" id="PTHR43586">
    <property type="entry name" value="CYSTEINE DESULFURASE"/>
    <property type="match status" value="1"/>
</dbReference>
<feature type="domain" description="Aminotransferase class V" evidence="5">
    <location>
        <begin position="4"/>
        <end position="362"/>
    </location>
</feature>
<dbReference type="PROSITE" id="PS00595">
    <property type="entry name" value="AA_TRANSFER_CLASS_5"/>
    <property type="match status" value="1"/>
</dbReference>
<sequence>MNGYFDNSSTSFPKPKEVGEWITRYLSTGGTYGRSGHHKSFEVAQVVENTRDLLSSMMGIGKPENLVFCSSATEGANTILKGFQFKHKRVLVDSMSHNAVTRPLHYLKEAIGLEYDIIPHFNDGLIDVDGLKSMVDFSVDMVIVNHVSNVNGIIQDINKVKKAIGDIPLLLDASQSAGKVCIKADNWGVDYLFFTAHKGLLGPTGVGAFFACDPSTLSPYKHGGTGSNSESEFMPSCNPDKFEAGTPNSLGIFGLYGALSANVIPAHSKDDFRLLLNRIKLLSNYEVYCAQDFENQSELFSLEHKVKSNDDFAYILDSTYNIQVRSGLHCAPFAHKALGTFPAGSVRFSVSPFHTPEDFENLCSILEEIC</sequence>
<keyword evidence="2" id="KW-0663">Pyridoxal phosphate</keyword>
<evidence type="ECO:0000256" key="3">
    <source>
        <dbReference type="RuleBase" id="RU004075"/>
    </source>
</evidence>
<name>A0A4R2E8V4_9BACT</name>
<dbReference type="OrthoDB" id="9804366at2"/>
<evidence type="ECO:0000313" key="7">
    <source>
        <dbReference type="Proteomes" id="UP000294830"/>
    </source>
</evidence>
<dbReference type="PANTHER" id="PTHR43586:SF4">
    <property type="entry name" value="ISOPENICILLIN N EPIMERASE"/>
    <property type="match status" value="1"/>
</dbReference>
<dbReference type="RefSeq" id="WP_131839927.1">
    <property type="nucleotide sequence ID" value="NZ_SLWB01000013.1"/>
</dbReference>
<dbReference type="Gene3D" id="3.90.1150.10">
    <property type="entry name" value="Aspartate Aminotransferase, domain 1"/>
    <property type="match status" value="1"/>
</dbReference>
<dbReference type="Gene3D" id="3.40.640.10">
    <property type="entry name" value="Type I PLP-dependent aspartate aminotransferase-like (Major domain)"/>
    <property type="match status" value="1"/>
</dbReference>
<accession>A0A4R2E8V4</accession>
<dbReference type="EMBL" id="SLWB01000013">
    <property type="protein sequence ID" value="TCN64501.1"/>
    <property type="molecule type" value="Genomic_DNA"/>
</dbReference>
<organism evidence="6 7">
    <name type="scientific">Acetobacteroides hydrogenigenes</name>
    <dbReference type="NCBI Taxonomy" id="979970"/>
    <lineage>
        <taxon>Bacteria</taxon>
        <taxon>Pseudomonadati</taxon>
        <taxon>Bacteroidota</taxon>
        <taxon>Bacteroidia</taxon>
        <taxon>Bacteroidales</taxon>
        <taxon>Rikenellaceae</taxon>
        <taxon>Acetobacteroides</taxon>
    </lineage>
</organism>
<dbReference type="Proteomes" id="UP000294830">
    <property type="component" value="Unassembled WGS sequence"/>
</dbReference>
<proteinExistence type="inferred from homology"/>
<dbReference type="AlphaFoldDB" id="A0A4R2E8V4"/>